<keyword evidence="5" id="KW-0812">Transmembrane</keyword>
<evidence type="ECO:0000313" key="7">
    <source>
        <dbReference type="Proteomes" id="UP000008148"/>
    </source>
</evidence>
<evidence type="ECO:0000313" key="6">
    <source>
        <dbReference type="EMBL" id="ABV14649.1"/>
    </source>
</evidence>
<evidence type="ECO:0000256" key="2">
    <source>
        <dbReference type="ARBA" id="ARBA00020089"/>
    </source>
</evidence>
<keyword evidence="7" id="KW-1185">Reference proteome</keyword>
<name>A8AMD5_CITK8</name>
<dbReference type="Pfam" id="PF17059">
    <property type="entry name" value="MGTL"/>
    <property type="match status" value="1"/>
</dbReference>
<dbReference type="EMBL" id="CP000822">
    <property type="protein sequence ID" value="ABV14649.1"/>
    <property type="molecule type" value="Genomic_DNA"/>
</dbReference>
<evidence type="ECO:0000256" key="1">
    <source>
        <dbReference type="ARBA" id="ARBA00007042"/>
    </source>
</evidence>
<comment type="similarity">
    <text evidence="1">Belongs to the MgtL family.</text>
</comment>
<evidence type="ECO:0000256" key="3">
    <source>
        <dbReference type="ARBA" id="ARBA00022623"/>
    </source>
</evidence>
<reference evidence="6 7" key="1">
    <citation type="submission" date="2007-08" db="EMBL/GenBank/DDBJ databases">
        <authorList>
            <consortium name="The Citrobacter koseri Genome Sequencing Project"/>
            <person name="McClelland M."/>
            <person name="Sanderson E.K."/>
            <person name="Porwollik S."/>
            <person name="Spieth J."/>
            <person name="Clifton W.S."/>
            <person name="Latreille P."/>
            <person name="Courtney L."/>
            <person name="Wang C."/>
            <person name="Pepin K."/>
            <person name="Bhonagiri V."/>
            <person name="Nash W."/>
            <person name="Johnson M."/>
            <person name="Thiruvilangam P."/>
            <person name="Wilson R."/>
        </authorList>
    </citation>
    <scope>NUCLEOTIDE SEQUENCE [LARGE SCALE GENOMIC DNA]</scope>
    <source>
        <strain evidence="7">ATCC BAA-895 / CDC 4225-83 / SGSC4696</strain>
    </source>
</reference>
<protein>
    <recommendedName>
        <fullName evidence="2">mgtA leader peptide</fullName>
    </recommendedName>
    <alternativeName>
        <fullName evidence="4">Regulatory leader peptide for mgtA</fullName>
    </alternativeName>
</protein>
<evidence type="ECO:0000256" key="4">
    <source>
        <dbReference type="ARBA" id="ARBA00033357"/>
    </source>
</evidence>
<keyword evidence="5" id="KW-1133">Transmembrane helix</keyword>
<feature type="transmembrane region" description="Helical" evidence="5">
    <location>
        <begin position="47"/>
        <end position="68"/>
    </location>
</feature>
<accession>A8AMD5</accession>
<dbReference type="AlphaFoldDB" id="A8AMD5"/>
<sequence length="112" mass="13044">MDFPTPLKRAMSLMVSRFCILFSRGAHQVVSKRVTLLKPGAMGKVWFIRFILQAKCFCVYVWFNYTAVSYRHNCHKPYGFLRIMRGANHSLTGGCMDPEPTPLPRWRNSPFR</sequence>
<dbReference type="InterPro" id="IPR031434">
    <property type="entry name" value="MGTL"/>
</dbReference>
<organism evidence="6 7">
    <name type="scientific">Citrobacter koseri (strain ATCC BAA-895 / CDC 4225-83 / SGSC4696)</name>
    <dbReference type="NCBI Taxonomy" id="290338"/>
    <lineage>
        <taxon>Bacteria</taxon>
        <taxon>Pseudomonadati</taxon>
        <taxon>Pseudomonadota</taxon>
        <taxon>Gammaproteobacteria</taxon>
        <taxon>Enterobacterales</taxon>
        <taxon>Enterobacteriaceae</taxon>
        <taxon>Citrobacter</taxon>
    </lineage>
</organism>
<dbReference type="KEGG" id="cko:CKO_03570"/>
<proteinExistence type="inferred from homology"/>
<gene>
    <name evidence="6" type="ordered locus">CKO_03570</name>
</gene>
<dbReference type="HOGENOM" id="CLU_2141461_0_0_6"/>
<dbReference type="Proteomes" id="UP000008148">
    <property type="component" value="Chromosome"/>
</dbReference>
<keyword evidence="3" id="KW-0428">Leader peptide</keyword>
<keyword evidence="5" id="KW-0472">Membrane</keyword>
<evidence type="ECO:0000256" key="5">
    <source>
        <dbReference type="SAM" id="Phobius"/>
    </source>
</evidence>